<reference evidence="2 3" key="1">
    <citation type="submission" date="2019-07" db="EMBL/GenBank/DDBJ databases">
        <title>Quadrisphaera sp. strain DD2A genome sequencing and assembly.</title>
        <authorList>
            <person name="Kim I."/>
        </authorList>
    </citation>
    <scope>NUCLEOTIDE SEQUENCE [LARGE SCALE GENOMIC DNA]</scope>
    <source>
        <strain evidence="2 3">DD2A</strain>
    </source>
</reference>
<dbReference type="CDD" id="cd02980">
    <property type="entry name" value="TRX_Fd_family"/>
    <property type="match status" value="1"/>
</dbReference>
<feature type="compositionally biased region" description="Low complexity" evidence="1">
    <location>
        <begin position="142"/>
        <end position="151"/>
    </location>
</feature>
<proteinExistence type="predicted"/>
<keyword evidence="3" id="KW-1185">Reference proteome</keyword>
<dbReference type="OrthoDB" id="4943016at2"/>
<organism evidence="2 3">
    <name type="scientific">Quadrisphaera setariae</name>
    <dbReference type="NCBI Taxonomy" id="2593304"/>
    <lineage>
        <taxon>Bacteria</taxon>
        <taxon>Bacillati</taxon>
        <taxon>Actinomycetota</taxon>
        <taxon>Actinomycetes</taxon>
        <taxon>Kineosporiales</taxon>
        <taxon>Kineosporiaceae</taxon>
        <taxon>Quadrisphaera</taxon>
    </lineage>
</organism>
<evidence type="ECO:0000313" key="2">
    <source>
        <dbReference type="EMBL" id="TXR58167.1"/>
    </source>
</evidence>
<dbReference type="EMBL" id="VKAC01000001">
    <property type="protein sequence ID" value="TXR58167.1"/>
    <property type="molecule type" value="Genomic_DNA"/>
</dbReference>
<dbReference type="AlphaFoldDB" id="A0A5C8ZJW9"/>
<accession>A0A5C8ZJW9</accession>
<sequence length="151" mass="15181">MTGPSSSSSSSGPPAGPLVAVCTGHRCAALRRLDGEDDALGASLREAVRASRGGVLVSSPCAGACARGPVAAVGQREEGQEQPAAVVWLGDLDRARREALAAWVGELSGATAPPAQAALPEALRAAVLGVRRARPGHRRTSPARARPAPPG</sequence>
<gene>
    <name evidence="2" type="ORF">FMM08_03015</name>
</gene>
<dbReference type="Proteomes" id="UP000321234">
    <property type="component" value="Unassembled WGS sequence"/>
</dbReference>
<dbReference type="RefSeq" id="WP_147924776.1">
    <property type="nucleotide sequence ID" value="NZ_VKAC01000001.1"/>
</dbReference>
<evidence type="ECO:0000256" key="1">
    <source>
        <dbReference type="SAM" id="MobiDB-lite"/>
    </source>
</evidence>
<protein>
    <recommendedName>
        <fullName evidence="4">(2Fe-2S) ferredoxin domain-containing protein</fullName>
    </recommendedName>
</protein>
<name>A0A5C8ZJW9_9ACTN</name>
<feature type="region of interest" description="Disordered" evidence="1">
    <location>
        <begin position="131"/>
        <end position="151"/>
    </location>
</feature>
<evidence type="ECO:0000313" key="3">
    <source>
        <dbReference type="Proteomes" id="UP000321234"/>
    </source>
</evidence>
<feature type="compositionally biased region" description="Basic residues" evidence="1">
    <location>
        <begin position="131"/>
        <end position="141"/>
    </location>
</feature>
<comment type="caution">
    <text evidence="2">The sequence shown here is derived from an EMBL/GenBank/DDBJ whole genome shotgun (WGS) entry which is preliminary data.</text>
</comment>
<evidence type="ECO:0008006" key="4">
    <source>
        <dbReference type="Google" id="ProtNLM"/>
    </source>
</evidence>